<dbReference type="InterPro" id="IPR011055">
    <property type="entry name" value="Dup_hybrid_motif"/>
</dbReference>
<feature type="domain" description="M23ase beta-sheet core" evidence="3">
    <location>
        <begin position="481"/>
        <end position="582"/>
    </location>
</feature>
<evidence type="ECO:0000313" key="5">
    <source>
        <dbReference type="Proteomes" id="UP001323798"/>
    </source>
</evidence>
<dbReference type="RefSeq" id="WP_320941809.1">
    <property type="nucleotide sequence ID" value="NZ_BAABEU010000001.1"/>
</dbReference>
<dbReference type="SUPFAM" id="SSF51261">
    <property type="entry name" value="Duplicated hybrid motif"/>
    <property type="match status" value="1"/>
</dbReference>
<feature type="region of interest" description="Disordered" evidence="2">
    <location>
        <begin position="311"/>
        <end position="353"/>
    </location>
</feature>
<evidence type="ECO:0000259" key="3">
    <source>
        <dbReference type="Pfam" id="PF01551"/>
    </source>
</evidence>
<feature type="compositionally biased region" description="Low complexity" evidence="2">
    <location>
        <begin position="103"/>
        <end position="137"/>
    </location>
</feature>
<dbReference type="EMBL" id="CP139368">
    <property type="protein sequence ID" value="WPR89092.1"/>
    <property type="molecule type" value="Genomic_DNA"/>
</dbReference>
<evidence type="ECO:0000256" key="2">
    <source>
        <dbReference type="SAM" id="MobiDB-lite"/>
    </source>
</evidence>
<organism evidence="4 5">
    <name type="scientific">Microbacterium rhizosphaerae</name>
    <dbReference type="NCBI Taxonomy" id="1678237"/>
    <lineage>
        <taxon>Bacteria</taxon>
        <taxon>Bacillati</taxon>
        <taxon>Actinomycetota</taxon>
        <taxon>Actinomycetes</taxon>
        <taxon>Micrococcales</taxon>
        <taxon>Microbacteriaceae</taxon>
        <taxon>Microbacterium</taxon>
    </lineage>
</organism>
<dbReference type="PANTHER" id="PTHR21666">
    <property type="entry name" value="PEPTIDASE-RELATED"/>
    <property type="match status" value="1"/>
</dbReference>
<dbReference type="PANTHER" id="PTHR21666:SF289">
    <property type="entry name" value="L-ALA--D-GLU ENDOPEPTIDASE"/>
    <property type="match status" value="1"/>
</dbReference>
<dbReference type="InterPro" id="IPR050570">
    <property type="entry name" value="Cell_wall_metabolism_enzyme"/>
</dbReference>
<feature type="region of interest" description="Disordered" evidence="2">
    <location>
        <begin position="1"/>
        <end position="55"/>
    </location>
</feature>
<accession>A0ABZ0SPB5</accession>
<keyword evidence="1" id="KW-0732">Signal</keyword>
<dbReference type="CDD" id="cd12797">
    <property type="entry name" value="M23_peptidase"/>
    <property type="match status" value="1"/>
</dbReference>
<keyword evidence="5" id="KW-1185">Reference proteome</keyword>
<name>A0ABZ0SPB5_9MICO</name>
<reference evidence="4 5" key="1">
    <citation type="submission" date="2023-11" db="EMBL/GenBank/DDBJ databases">
        <title>Genome sequence of Microbacterium rhizosphaerae KACC 19337.</title>
        <authorList>
            <person name="Choi H."/>
            <person name="Kim S."/>
            <person name="Kim Y."/>
            <person name="Kwon S.-W."/>
            <person name="Heo J."/>
        </authorList>
    </citation>
    <scope>NUCLEOTIDE SEQUENCE [LARGE SCALE GENOMIC DNA]</scope>
    <source>
        <strain evidence="4 5">KACC 19337</strain>
    </source>
</reference>
<feature type="region of interest" description="Disordered" evidence="2">
    <location>
        <begin position="95"/>
        <end position="144"/>
    </location>
</feature>
<proteinExistence type="predicted"/>
<evidence type="ECO:0000313" key="4">
    <source>
        <dbReference type="EMBL" id="WPR89092.1"/>
    </source>
</evidence>
<feature type="compositionally biased region" description="Low complexity" evidence="2">
    <location>
        <begin position="318"/>
        <end position="330"/>
    </location>
</feature>
<dbReference type="Proteomes" id="UP001323798">
    <property type="component" value="Chromosome"/>
</dbReference>
<feature type="compositionally biased region" description="Basic residues" evidence="2">
    <location>
        <begin position="336"/>
        <end position="349"/>
    </location>
</feature>
<evidence type="ECO:0000256" key="1">
    <source>
        <dbReference type="ARBA" id="ARBA00022729"/>
    </source>
</evidence>
<dbReference type="Pfam" id="PF01551">
    <property type="entry name" value="Peptidase_M23"/>
    <property type="match status" value="1"/>
</dbReference>
<gene>
    <name evidence="4" type="ORF">SM116_15205</name>
</gene>
<dbReference type="Gene3D" id="2.70.70.10">
    <property type="entry name" value="Glucose Permease (Domain IIA)"/>
    <property type="match status" value="1"/>
</dbReference>
<dbReference type="InterPro" id="IPR016047">
    <property type="entry name" value="M23ase_b-sheet_dom"/>
</dbReference>
<protein>
    <submittedName>
        <fullName evidence="4">Peptidoglycan DD-metalloendopeptidase family protein</fullName>
    </submittedName>
</protein>
<sequence length="591" mass="61030">MTEPALTRRSRRPSAVPESAPADLSGSRAESRRRSTDAVSPRPAVVWGRAAEPVADTIVLPVAPDAMSTTASSIEEAPADAAIRTTAPIQDAALIEHTTRAETTPQASRRTRSTARTGVSSSEASADSPAPGASSRSATRRARTTALEVATVTPAVDAPARTVVRAEPAMELRQVDTTTGPALPTLGAALTGSITAVPVVDAPRRNRTRPVAGEPVATPAPIVAEAVATAEPVADPHPPTATAEPAVVAHEASVTAAPEADEHEPSITAEATVVAEPVLDETVEEPGTDPRVDEAHVDEFEAAARLFSFTGETPVQRPAESPAAESVAAESEQKPAHKAPRRKKKHTGGARRAATASFSIGVMGIVGLLAVGMTTPAEAVAASAGTANTSAFGPAGDVAINVSGTDSQDIQAYMAPTQAQPTALDRSIDYSAVTAAQAGADSGIKNVSNAYFTNDPNSPIQWPFAVGCTISWGFGPRPGEFHEGVDFTPGAGAHVQAIADGVVRVSTDNGGGYGVMIIIDHIIDGKLVSSRYGHMQYGSRQVQVGDHVHVGEYIGRTGNTGRSYGAHTHLEILLNGTTPIDPIPWLRAHVK</sequence>